<sequence>MKYIDQFSLGLGVLLEPIDSKVLESLYKNAPKKTKGTSAVIRNQKQKKRIISLLITTLKNPNLQYLFENVKNGRLDNFYTRFFKFSDVDNQNVDYFLASLKQKSPSAGAWLLYRIKNEDNDIITKIFDKDFIEQTKWIDQWYQIEWNSLHGSVSQNSTGASNSEYEKLKVEIRRLTRANEKLKSKEEQQEIRNIETIKKLKKEADFELAQAKSKMGSIYEERLKTEKQKLSKEQSSITVEFNKRLDKLKTLQADAERYTEEIQSLNIKVSILEKQNNKYHSDTNANQTDLGMELPSAITALLEQICLQLDKPITAYVTDHSEMPDQQGIFLGRGLSVEVVANLIQLIRPDKVFLIQEEINTQFQYLLRRLLKHKAVTTSVLIVSKNHYLYK</sequence>
<gene>
    <name evidence="2" type="ORF">ACFQ4P_00900</name>
</gene>
<evidence type="ECO:0000256" key="1">
    <source>
        <dbReference type="SAM" id="Coils"/>
    </source>
</evidence>
<feature type="coiled-coil region" evidence="1">
    <location>
        <begin position="165"/>
        <end position="192"/>
    </location>
</feature>
<reference evidence="3" key="1">
    <citation type="journal article" date="2019" name="Int. J. Syst. Evol. Microbiol.">
        <title>The Global Catalogue of Microorganisms (GCM) 10K type strain sequencing project: providing services to taxonomists for standard genome sequencing and annotation.</title>
        <authorList>
            <consortium name="The Broad Institute Genomics Platform"/>
            <consortium name="The Broad Institute Genome Sequencing Center for Infectious Disease"/>
            <person name="Wu L."/>
            <person name="Ma J."/>
        </authorList>
    </citation>
    <scope>NUCLEOTIDE SEQUENCE [LARGE SCALE GENOMIC DNA]</scope>
    <source>
        <strain evidence="3">CCM 8980</strain>
    </source>
</reference>
<organism evidence="2 3">
    <name type="scientific">Lacticaseibacillus mingshuiensis</name>
    <dbReference type="NCBI Taxonomy" id="2799574"/>
    <lineage>
        <taxon>Bacteria</taxon>
        <taxon>Bacillati</taxon>
        <taxon>Bacillota</taxon>
        <taxon>Bacilli</taxon>
        <taxon>Lactobacillales</taxon>
        <taxon>Lactobacillaceae</taxon>
        <taxon>Lacticaseibacillus</taxon>
    </lineage>
</organism>
<comment type="caution">
    <text evidence="2">The sequence shown here is derived from an EMBL/GenBank/DDBJ whole genome shotgun (WGS) entry which is preliminary data.</text>
</comment>
<name>A0ABW4CDD2_9LACO</name>
<feature type="coiled-coil region" evidence="1">
    <location>
        <begin position="248"/>
        <end position="275"/>
    </location>
</feature>
<keyword evidence="1" id="KW-0175">Coiled coil</keyword>
<evidence type="ECO:0000313" key="3">
    <source>
        <dbReference type="Proteomes" id="UP001597196"/>
    </source>
</evidence>
<accession>A0ABW4CDD2</accession>
<evidence type="ECO:0000313" key="2">
    <source>
        <dbReference type="EMBL" id="MFD1428804.1"/>
    </source>
</evidence>
<proteinExistence type="predicted"/>
<protein>
    <submittedName>
        <fullName evidence="2">Uncharacterized protein</fullName>
    </submittedName>
</protein>
<dbReference type="Proteomes" id="UP001597196">
    <property type="component" value="Unassembled WGS sequence"/>
</dbReference>
<keyword evidence="3" id="KW-1185">Reference proteome</keyword>
<dbReference type="EMBL" id="JBHTOC010000001">
    <property type="protein sequence ID" value="MFD1428804.1"/>
    <property type="molecule type" value="Genomic_DNA"/>
</dbReference>
<dbReference type="RefSeq" id="WP_203625835.1">
    <property type="nucleotide sequence ID" value="NZ_BOLQ01000001.1"/>
</dbReference>